<proteinExistence type="predicted"/>
<dbReference type="Proteomes" id="UP000272400">
    <property type="component" value="Unassembled WGS sequence"/>
</dbReference>
<organism evidence="2 3">
    <name type="scientific">Actinocorallia herbida</name>
    <dbReference type="NCBI Taxonomy" id="58109"/>
    <lineage>
        <taxon>Bacteria</taxon>
        <taxon>Bacillati</taxon>
        <taxon>Actinomycetota</taxon>
        <taxon>Actinomycetes</taxon>
        <taxon>Streptosporangiales</taxon>
        <taxon>Thermomonosporaceae</taxon>
        <taxon>Actinocorallia</taxon>
    </lineage>
</organism>
<protein>
    <submittedName>
        <fullName evidence="2">IS605 OrfB family transposase</fullName>
    </submittedName>
</protein>
<evidence type="ECO:0000313" key="3">
    <source>
        <dbReference type="Proteomes" id="UP000272400"/>
    </source>
</evidence>
<dbReference type="AlphaFoldDB" id="A0A3N1CTV9"/>
<accession>A0A3N1CTV9</accession>
<comment type="caution">
    <text evidence="2">The sequence shown here is derived from an EMBL/GenBank/DDBJ whole genome shotgun (WGS) entry which is preliminary data.</text>
</comment>
<name>A0A3N1CTV9_9ACTN</name>
<evidence type="ECO:0000313" key="2">
    <source>
        <dbReference type="EMBL" id="ROO84604.1"/>
    </source>
</evidence>
<gene>
    <name evidence="2" type="ORF">EDD29_2131</name>
</gene>
<feature type="compositionally biased region" description="Low complexity" evidence="1">
    <location>
        <begin position="458"/>
        <end position="470"/>
    </location>
</feature>
<dbReference type="EMBL" id="RJKE01000001">
    <property type="protein sequence ID" value="ROO84604.1"/>
    <property type="molecule type" value="Genomic_DNA"/>
</dbReference>
<reference evidence="2 3" key="1">
    <citation type="submission" date="2018-11" db="EMBL/GenBank/DDBJ databases">
        <title>Sequencing the genomes of 1000 actinobacteria strains.</title>
        <authorList>
            <person name="Klenk H.-P."/>
        </authorList>
    </citation>
    <scope>NUCLEOTIDE SEQUENCE [LARGE SCALE GENOMIC DNA]</scope>
    <source>
        <strain evidence="2 3">DSM 44254</strain>
    </source>
</reference>
<evidence type="ECO:0000256" key="1">
    <source>
        <dbReference type="SAM" id="MobiDB-lite"/>
    </source>
</evidence>
<sequence>MGGSVPLRSMAAPFVVSGACGVSVRTRLKGLTVRDEEVLRRVGAHLGSLASRDLKARCGDGLGHRARRWAERKRELTAESSSRWAGAITKASHDQWALARRSQTSHITTLDTAITTISHRLALPVGQKSARGAPGGYRSAAEWFAKSRRLTVLQQRRQQVAADRAEGRVRVVRGGKALARGRHHLEAAGVSEQEWRQRWETARWFLSADGETGKRHGNETLRIAPDGQVSIKLPAPPAGLANAPHGRYVLSARVSFAHRGREWVDRVEADRAVAYRIHLDAVRGRWYVDASWQRPPVETIPLEAALARGVVGIDTNADHLAAWQLDTHGNPVGRPRRFFYDLSGSASHRDAQLRHALTRLLHWTRRLGVAAIAIEDLDFGDVKSRERHGGRRLRQVVHGIPTGRLKARLVSMATEQGIALVAVDAAYTSRWGARYWQQPTSTRKIKTSRHEAASLVIGRRAQGFGAGRRTAPPPRHRSDGAGHRTVQARHPGPGCEEPRPARIGGRTRSAAPPGA</sequence>
<keyword evidence="3" id="KW-1185">Reference proteome</keyword>
<feature type="region of interest" description="Disordered" evidence="1">
    <location>
        <begin position="458"/>
        <end position="515"/>
    </location>
</feature>